<dbReference type="EMBL" id="CAJGYO010000001">
    <property type="protein sequence ID" value="CAD6207407.1"/>
    <property type="molecule type" value="Genomic_DNA"/>
</dbReference>
<evidence type="ECO:0000313" key="2">
    <source>
        <dbReference type="EMBL" id="CAD6207407.1"/>
    </source>
</evidence>
<feature type="compositionally biased region" description="Low complexity" evidence="1">
    <location>
        <begin position="9"/>
        <end position="26"/>
    </location>
</feature>
<keyword evidence="4" id="KW-1185">Reference proteome</keyword>
<accession>A0A811MIV0</accession>
<evidence type="ECO:0000313" key="4">
    <source>
        <dbReference type="Proteomes" id="UP000604825"/>
    </source>
</evidence>
<name>A0A811MIV0_9POAL</name>
<sequence>MLCSASTGAPARASPSGWAPAASPAPLRDSRPAALPSVVSNSPPTDISAFLFSLRHHREWKHLGADDHRFSPLSSSSRPSSTYIEEFHMVMAMPTIID</sequence>
<gene>
    <name evidence="2" type="ORF">NCGR_LOCUS4939</name>
    <name evidence="3" type="ORF">NCGR_LOCUS68318</name>
</gene>
<comment type="caution">
    <text evidence="2">The sequence shown here is derived from an EMBL/GenBank/DDBJ whole genome shotgun (WGS) entry which is preliminary data.</text>
</comment>
<dbReference type="EMBL" id="CAJGYO010000917">
    <property type="protein sequence ID" value="CAD6344220.1"/>
    <property type="molecule type" value="Genomic_DNA"/>
</dbReference>
<proteinExistence type="predicted"/>
<dbReference type="Proteomes" id="UP000604825">
    <property type="component" value="Unassembled WGS sequence"/>
</dbReference>
<feature type="region of interest" description="Disordered" evidence="1">
    <location>
        <begin position="1"/>
        <end position="44"/>
    </location>
</feature>
<evidence type="ECO:0000313" key="3">
    <source>
        <dbReference type="EMBL" id="CAD6344220.1"/>
    </source>
</evidence>
<protein>
    <submittedName>
        <fullName evidence="2">Uncharacterized protein</fullName>
    </submittedName>
</protein>
<reference evidence="2" key="1">
    <citation type="submission" date="2020-10" db="EMBL/GenBank/DDBJ databases">
        <authorList>
            <person name="Han B."/>
            <person name="Lu T."/>
            <person name="Zhao Q."/>
            <person name="Huang X."/>
            <person name="Zhao Y."/>
        </authorList>
    </citation>
    <scope>NUCLEOTIDE SEQUENCE</scope>
</reference>
<dbReference type="AlphaFoldDB" id="A0A811MIV0"/>
<evidence type="ECO:0000256" key="1">
    <source>
        <dbReference type="SAM" id="MobiDB-lite"/>
    </source>
</evidence>
<organism evidence="2 4">
    <name type="scientific">Miscanthus lutarioriparius</name>
    <dbReference type="NCBI Taxonomy" id="422564"/>
    <lineage>
        <taxon>Eukaryota</taxon>
        <taxon>Viridiplantae</taxon>
        <taxon>Streptophyta</taxon>
        <taxon>Embryophyta</taxon>
        <taxon>Tracheophyta</taxon>
        <taxon>Spermatophyta</taxon>
        <taxon>Magnoliopsida</taxon>
        <taxon>Liliopsida</taxon>
        <taxon>Poales</taxon>
        <taxon>Poaceae</taxon>
        <taxon>PACMAD clade</taxon>
        <taxon>Panicoideae</taxon>
        <taxon>Andropogonodae</taxon>
        <taxon>Andropogoneae</taxon>
        <taxon>Saccharinae</taxon>
        <taxon>Miscanthus</taxon>
    </lineage>
</organism>